<dbReference type="Bgee" id="ENSECAG00000035107">
    <property type="expression patterns" value="Expressed in testis and 5 other cell types or tissues"/>
</dbReference>
<gene>
    <name evidence="10" type="primary">LOC102147401</name>
</gene>
<feature type="domain" description="SPATA31" evidence="8">
    <location>
        <begin position="344"/>
        <end position="708"/>
    </location>
</feature>
<accession>A0A5F5PHU1</accession>
<dbReference type="Pfam" id="PF14650">
    <property type="entry name" value="FAM75"/>
    <property type="match status" value="1"/>
</dbReference>
<feature type="compositionally biased region" description="Polar residues" evidence="6">
    <location>
        <begin position="954"/>
        <end position="963"/>
    </location>
</feature>
<proteinExistence type="inferred from homology"/>
<organism evidence="10 11">
    <name type="scientific">Equus caballus</name>
    <name type="common">Horse</name>
    <dbReference type="NCBI Taxonomy" id="9796"/>
    <lineage>
        <taxon>Eukaryota</taxon>
        <taxon>Metazoa</taxon>
        <taxon>Chordata</taxon>
        <taxon>Craniata</taxon>
        <taxon>Vertebrata</taxon>
        <taxon>Euteleostomi</taxon>
        <taxon>Mammalia</taxon>
        <taxon>Eutheria</taxon>
        <taxon>Laurasiatheria</taxon>
        <taxon>Perissodactyla</taxon>
        <taxon>Equidae</taxon>
        <taxon>Equus</taxon>
    </lineage>
</organism>
<feature type="compositionally biased region" description="Basic and acidic residues" evidence="6">
    <location>
        <begin position="912"/>
        <end position="939"/>
    </location>
</feature>
<evidence type="ECO:0000256" key="3">
    <source>
        <dbReference type="ARBA" id="ARBA00022989"/>
    </source>
</evidence>
<comment type="similarity">
    <text evidence="5">Belongs to the SPATA31 family.</text>
</comment>
<dbReference type="GeneID" id="102147401"/>
<dbReference type="InParanoid" id="A0A5F5PHU1"/>
<feature type="transmembrane region" description="Helical" evidence="7">
    <location>
        <begin position="21"/>
        <end position="45"/>
    </location>
</feature>
<dbReference type="PANTHER" id="PTHR21859:SF56">
    <property type="entry name" value="SPATA31 DOMAIN-CONTAINING PROTEIN"/>
    <property type="match status" value="1"/>
</dbReference>
<feature type="domain" description="SPATA31-like" evidence="9">
    <location>
        <begin position="73"/>
        <end position="157"/>
    </location>
</feature>
<keyword evidence="2 7" id="KW-0812">Transmembrane</keyword>
<dbReference type="PANTHER" id="PTHR21859">
    <property type="entry name" value="ACROSOME-SPECIFIC PROTEIN"/>
    <property type="match status" value="1"/>
</dbReference>
<evidence type="ECO:0008006" key="12">
    <source>
        <dbReference type="Google" id="ProtNLM"/>
    </source>
</evidence>
<evidence type="ECO:0000313" key="10">
    <source>
        <dbReference type="Ensembl" id="ENSECAP00000048065.1"/>
    </source>
</evidence>
<dbReference type="AlphaFoldDB" id="A0A5F5PHU1"/>
<keyword evidence="11" id="KW-1185">Reference proteome</keyword>
<keyword evidence="4 7" id="KW-0472">Membrane</keyword>
<dbReference type="PaxDb" id="9796-ENSECAP00000048065"/>
<sequence length="1182" mass="129405">MENPLFSLKSIIDIWLSSSSTSWAIAIILTVLCGLGFFFMLLAYLQSNPSLPPARKHGSIKKRQVEPRGRSSRTRKKSGALRACRDCLKELEEARGLVLLVQSHLDRLHDKGGFHQLSRQDAPGKVGKAASAGAHQPRGEQMEDAAPAMSLSASPAPLTKRPLPLACTLSAEPQEDQSDLPRIPLGTVAKSSPPGNSGLASPISGLVHTSCPILFLSQWWKVIQALLFPTSSQPECQQERLSHRPLEDSPWGALTDRQVEAGSPSFVNPDVQKMLNIQITKRVELVIWNKKENDGAFAKHMSSDFHLTSSGNMWKAPGAEQDTTSPHPFWTMKDKPEQLLSPRQLSYPKVLGDHLQQKCSQLYWGLPSLHSESLVATILVSRRSSQLQASSVSFNGISHCFPVPVWPKISSRLSQAPPLPHSGAQPQPLAQTQTQNHLPSSLPIQPPSSPPQMGTCGVSFPAFQNEAQSFIPTKIHLEFSLLQKQLERERALPSVVKRSEEVFCQLIPNLPQRSGASHTHKSVSTLPGDFISSNLQKQHLQKRLIKDEHHGVLPQEIQVSLELMRLQEEFLVAYQAQGKQAPSRPSAFADKGSKDTQKMGSRCPRKSHGKGQVKLQLGKDFSKGLGQCLQRIPEDLSRGSASFPVKVLGMNSEESEKHLLRPSKSDSGNCLPRGPDEKHLEKVLEVHLGRKSIQIKEGLIPVSVRRSWLAANYAFPKSHTHTETGNPASWKGQEPAVNTSCGHSVLSPHTRQVLEAHITKLRVLHKWGLPLKVLKPIKLLKLKKVQPSPLPRSAFPPSAACASGAHSKASFTTFSGKSLQPHPREKLMEESVPTLTSPLPAPSPVREEIQEALGGTPPGDGPSEAPLAGQEGRPPPQSLTKSSVGRNWHSEPVMGAEKGRLGPSPSSAVARGEPREGSGRQASRDPCRSSSSQREHTSEDTPASQVPYDLIPSGKTSQGQQQPRIPKAKDPRKSQSKIFVPTDERNDYRRPKPGECEERFAGLRASQASEMSRPSQVRGTGDTTGSKCFQLLLEKGHSSHFRKEMQHFLQHLDPSQKDKRLEDLPPKGEPASATAQSPGPVTSSVKDGGAGEAQMIATSVGQILAETLRLHQGLCGSEKWQHKEQFQAPGSGHSHYQGAFSSPEQRRVMTNTVYSHKATSGVHGCPNKSRWTRERDGKWVST</sequence>
<evidence type="ECO:0000256" key="5">
    <source>
        <dbReference type="ARBA" id="ARBA00035009"/>
    </source>
</evidence>
<dbReference type="GO" id="GO:0016020">
    <property type="term" value="C:membrane"/>
    <property type="evidence" value="ECO:0007669"/>
    <property type="project" value="UniProtKB-SubCell"/>
</dbReference>
<dbReference type="Proteomes" id="UP000002281">
    <property type="component" value="Chromosome 25"/>
</dbReference>
<feature type="compositionally biased region" description="Low complexity" evidence="6">
    <location>
        <begin position="145"/>
        <end position="157"/>
    </location>
</feature>
<feature type="compositionally biased region" description="Basic and acidic residues" evidence="6">
    <location>
        <begin position="982"/>
        <end position="1001"/>
    </location>
</feature>
<feature type="compositionally biased region" description="Basic and acidic residues" evidence="6">
    <location>
        <begin position="1171"/>
        <end position="1182"/>
    </location>
</feature>
<comment type="subcellular location">
    <subcellularLocation>
        <location evidence="1">Membrane</location>
        <topology evidence="1">Single-pass membrane protein</topology>
    </subcellularLocation>
</comment>
<protein>
    <recommendedName>
        <fullName evidence="12">Spermatogenesis-associated protein 31E1-like</fullName>
    </recommendedName>
</protein>
<dbReference type="GeneTree" id="ENSGT00950000183043"/>
<feature type="compositionally biased region" description="Polar residues" evidence="6">
    <location>
        <begin position="1073"/>
        <end position="1085"/>
    </location>
</feature>
<evidence type="ECO:0000259" key="8">
    <source>
        <dbReference type="Pfam" id="PF14650"/>
    </source>
</evidence>
<dbReference type="InterPro" id="IPR039509">
    <property type="entry name" value="SPATA31"/>
</dbReference>
<feature type="region of interest" description="Disordered" evidence="6">
    <location>
        <begin position="1050"/>
        <end position="1088"/>
    </location>
</feature>
<dbReference type="InterPro" id="IPR027970">
    <property type="entry name" value="SPATA31-like"/>
</dbReference>
<feature type="region of interest" description="Disordered" evidence="6">
    <location>
        <begin position="53"/>
        <end position="78"/>
    </location>
</feature>
<evidence type="ECO:0000259" key="9">
    <source>
        <dbReference type="Pfam" id="PF15371"/>
    </source>
</evidence>
<keyword evidence="3 7" id="KW-1133">Transmembrane helix</keyword>
<reference evidence="10" key="2">
    <citation type="submission" date="2025-08" db="UniProtKB">
        <authorList>
            <consortium name="Ensembl"/>
        </authorList>
    </citation>
    <scope>IDENTIFICATION</scope>
    <source>
        <strain evidence="10">Thoroughbred</strain>
    </source>
</reference>
<dbReference type="KEGG" id="ecb:102147401"/>
<evidence type="ECO:0000256" key="4">
    <source>
        <dbReference type="ARBA" id="ARBA00023136"/>
    </source>
</evidence>
<feature type="region of interest" description="Disordered" evidence="6">
    <location>
        <begin position="114"/>
        <end position="157"/>
    </location>
</feature>
<feature type="compositionally biased region" description="Low complexity" evidence="6">
    <location>
        <begin position="424"/>
        <end position="443"/>
    </location>
</feature>
<dbReference type="Pfam" id="PF15371">
    <property type="entry name" value="DUF4599"/>
    <property type="match status" value="1"/>
</dbReference>
<dbReference type="OMA" id="EMAGNEA"/>
<feature type="compositionally biased region" description="Basic and acidic residues" evidence="6">
    <location>
        <begin position="1054"/>
        <end position="1066"/>
    </location>
</feature>
<feature type="region of interest" description="Disordered" evidence="6">
    <location>
        <begin position="653"/>
        <end position="676"/>
    </location>
</feature>
<evidence type="ECO:0000256" key="2">
    <source>
        <dbReference type="ARBA" id="ARBA00022692"/>
    </source>
</evidence>
<evidence type="ECO:0000256" key="6">
    <source>
        <dbReference type="SAM" id="MobiDB-lite"/>
    </source>
</evidence>
<feature type="region of interest" description="Disordered" evidence="6">
    <location>
        <begin position="581"/>
        <end position="613"/>
    </location>
</feature>
<evidence type="ECO:0000256" key="1">
    <source>
        <dbReference type="ARBA" id="ARBA00004167"/>
    </source>
</evidence>
<reference evidence="10 11" key="1">
    <citation type="journal article" date="2009" name="Science">
        <title>Genome sequence, comparative analysis, and population genetics of the domestic horse.</title>
        <authorList>
            <consortium name="Broad Institute Genome Sequencing Platform"/>
            <consortium name="Broad Institute Whole Genome Assembly Team"/>
            <person name="Wade C.M."/>
            <person name="Giulotto E."/>
            <person name="Sigurdsson S."/>
            <person name="Zoli M."/>
            <person name="Gnerre S."/>
            <person name="Imsland F."/>
            <person name="Lear T.L."/>
            <person name="Adelson D.L."/>
            <person name="Bailey E."/>
            <person name="Bellone R.R."/>
            <person name="Bloecker H."/>
            <person name="Distl O."/>
            <person name="Edgar R.C."/>
            <person name="Garber M."/>
            <person name="Leeb T."/>
            <person name="Mauceli E."/>
            <person name="MacLeod J.N."/>
            <person name="Penedo M.C.T."/>
            <person name="Raison J.M."/>
            <person name="Sharpe T."/>
            <person name="Vogel J."/>
            <person name="Andersson L."/>
            <person name="Antczak D.F."/>
            <person name="Biagi T."/>
            <person name="Binns M.M."/>
            <person name="Chowdhary B.P."/>
            <person name="Coleman S.J."/>
            <person name="Della Valle G."/>
            <person name="Fryc S."/>
            <person name="Guerin G."/>
            <person name="Hasegawa T."/>
            <person name="Hill E.W."/>
            <person name="Jurka J."/>
            <person name="Kiialainen A."/>
            <person name="Lindgren G."/>
            <person name="Liu J."/>
            <person name="Magnani E."/>
            <person name="Mickelson J.R."/>
            <person name="Murray J."/>
            <person name="Nergadze S.G."/>
            <person name="Onofrio R."/>
            <person name="Pedroni S."/>
            <person name="Piras M.F."/>
            <person name="Raudsepp T."/>
            <person name="Rocchi M."/>
            <person name="Roeed K.H."/>
            <person name="Ryder O.A."/>
            <person name="Searle S."/>
            <person name="Skow L."/>
            <person name="Swinburne J.E."/>
            <person name="Syvaenen A.C."/>
            <person name="Tozaki T."/>
            <person name="Valberg S.J."/>
            <person name="Vaudin M."/>
            <person name="White J.R."/>
            <person name="Zody M.C."/>
            <person name="Lander E.S."/>
            <person name="Lindblad-Toh K."/>
        </authorList>
    </citation>
    <scope>NUCLEOTIDE SEQUENCE [LARGE SCALE GENOMIC DNA]</scope>
    <source>
        <strain evidence="10 11">Thoroughbred</strain>
    </source>
</reference>
<feature type="region of interest" description="Disordered" evidence="6">
    <location>
        <begin position="1158"/>
        <end position="1182"/>
    </location>
</feature>
<feature type="region of interest" description="Disordered" evidence="6">
    <location>
        <begin position="414"/>
        <end position="453"/>
    </location>
</feature>
<feature type="region of interest" description="Disordered" evidence="6">
    <location>
        <begin position="172"/>
        <end position="197"/>
    </location>
</feature>
<reference evidence="10" key="3">
    <citation type="submission" date="2025-09" db="UniProtKB">
        <authorList>
            <consortium name="Ensembl"/>
        </authorList>
    </citation>
    <scope>IDENTIFICATION</scope>
    <source>
        <strain evidence="10">Thoroughbred</strain>
    </source>
</reference>
<evidence type="ECO:0000313" key="11">
    <source>
        <dbReference type="Proteomes" id="UP000002281"/>
    </source>
</evidence>
<dbReference type="OrthoDB" id="9799748at2759"/>
<feature type="region of interest" description="Disordered" evidence="6">
    <location>
        <begin position="813"/>
        <end position="1024"/>
    </location>
</feature>
<feature type="compositionally biased region" description="Polar residues" evidence="6">
    <location>
        <begin position="1006"/>
        <end position="1024"/>
    </location>
</feature>
<dbReference type="Ensembl" id="ENSECAT00000031447.3">
    <property type="protein sequence ID" value="ENSECAP00000048065.1"/>
    <property type="gene ID" value="ENSECAG00000035107.3"/>
</dbReference>
<evidence type="ECO:0000256" key="7">
    <source>
        <dbReference type="SAM" id="Phobius"/>
    </source>
</evidence>
<dbReference type="RefSeq" id="XP_005606054.2">
    <property type="nucleotide sequence ID" value="XM_005605997.4"/>
</dbReference>
<name>A0A5F5PHU1_HORSE</name>